<feature type="domain" description="Retrovirus-related Pol polyprotein from transposon TNT 1-94-like beta-barrel" evidence="2">
    <location>
        <begin position="27"/>
        <end position="85"/>
    </location>
</feature>
<name>A0AAV3RX16_LITER</name>
<keyword evidence="4" id="KW-1185">Reference proteome</keyword>
<evidence type="ECO:0000256" key="1">
    <source>
        <dbReference type="SAM" id="SignalP"/>
    </source>
</evidence>
<dbReference type="Proteomes" id="UP001454036">
    <property type="component" value="Unassembled WGS sequence"/>
</dbReference>
<keyword evidence="1" id="KW-0732">Signal</keyword>
<proteinExistence type="predicted"/>
<dbReference type="Pfam" id="PF22936">
    <property type="entry name" value="Pol_BBD"/>
    <property type="match status" value="1"/>
</dbReference>
<dbReference type="EMBL" id="BAABME010013236">
    <property type="protein sequence ID" value="GAA0185949.1"/>
    <property type="molecule type" value="Genomic_DNA"/>
</dbReference>
<feature type="signal peptide" evidence="1">
    <location>
        <begin position="1"/>
        <end position="27"/>
    </location>
</feature>
<comment type="caution">
    <text evidence="3">The sequence shown here is derived from an EMBL/GenBank/DDBJ whole genome shotgun (WGS) entry which is preliminary data.</text>
</comment>
<dbReference type="AlphaFoldDB" id="A0AAV3RX16"/>
<evidence type="ECO:0000259" key="2">
    <source>
        <dbReference type="Pfam" id="PF22936"/>
    </source>
</evidence>
<protein>
    <recommendedName>
        <fullName evidence="2">Retrovirus-related Pol polyprotein from transposon TNT 1-94-like beta-barrel domain-containing protein</fullName>
    </recommendedName>
</protein>
<evidence type="ECO:0000313" key="3">
    <source>
        <dbReference type="EMBL" id="GAA0185949.1"/>
    </source>
</evidence>
<sequence>MLIILLVFHRESFILVLLLLNLSGTFNTGATSHMTPHSGMLSSLRPYIDHDRVLIGDGSLVSITHSGDFSFPISSTKSFRLNNILDQTSHQTLLTCASHGPLYSVPSYVIYSTRVLHAFTASVVSTSRSWHMRFIPGFLHFLLCLGRLLLQSRVVSIVIVIVRLVNWENIPDVPSTQ</sequence>
<evidence type="ECO:0000313" key="4">
    <source>
        <dbReference type="Proteomes" id="UP001454036"/>
    </source>
</evidence>
<feature type="chain" id="PRO_5043819843" description="Retrovirus-related Pol polyprotein from transposon TNT 1-94-like beta-barrel domain-containing protein" evidence="1">
    <location>
        <begin position="28"/>
        <end position="177"/>
    </location>
</feature>
<accession>A0AAV3RX16</accession>
<organism evidence="3 4">
    <name type="scientific">Lithospermum erythrorhizon</name>
    <name type="common">Purple gromwell</name>
    <name type="synonym">Lithospermum officinale var. erythrorhizon</name>
    <dbReference type="NCBI Taxonomy" id="34254"/>
    <lineage>
        <taxon>Eukaryota</taxon>
        <taxon>Viridiplantae</taxon>
        <taxon>Streptophyta</taxon>
        <taxon>Embryophyta</taxon>
        <taxon>Tracheophyta</taxon>
        <taxon>Spermatophyta</taxon>
        <taxon>Magnoliopsida</taxon>
        <taxon>eudicotyledons</taxon>
        <taxon>Gunneridae</taxon>
        <taxon>Pentapetalae</taxon>
        <taxon>asterids</taxon>
        <taxon>lamiids</taxon>
        <taxon>Boraginales</taxon>
        <taxon>Boraginaceae</taxon>
        <taxon>Boraginoideae</taxon>
        <taxon>Lithospermeae</taxon>
        <taxon>Lithospermum</taxon>
    </lineage>
</organism>
<dbReference type="InterPro" id="IPR054722">
    <property type="entry name" value="PolX-like_BBD"/>
</dbReference>
<gene>
    <name evidence="3" type="ORF">LIER_33237</name>
</gene>
<reference evidence="3 4" key="1">
    <citation type="submission" date="2024-01" db="EMBL/GenBank/DDBJ databases">
        <title>The complete chloroplast genome sequence of Lithospermum erythrorhizon: insights into the phylogenetic relationship among Boraginaceae species and the maternal lineages of purple gromwells.</title>
        <authorList>
            <person name="Okada T."/>
            <person name="Watanabe K."/>
        </authorList>
    </citation>
    <scope>NUCLEOTIDE SEQUENCE [LARGE SCALE GENOMIC DNA]</scope>
</reference>